<dbReference type="InterPro" id="IPR046357">
    <property type="entry name" value="PPIase_dom_sf"/>
</dbReference>
<dbReference type="InterPro" id="IPR011990">
    <property type="entry name" value="TPR-like_helical_dom_sf"/>
</dbReference>
<dbReference type="PROSITE" id="PS50005">
    <property type="entry name" value="TPR"/>
    <property type="match status" value="2"/>
</dbReference>
<dbReference type="SUPFAM" id="SSF48452">
    <property type="entry name" value="TPR-like"/>
    <property type="match status" value="1"/>
</dbReference>
<evidence type="ECO:0000256" key="8">
    <source>
        <dbReference type="PROSITE-ProRule" id="PRU00339"/>
    </source>
</evidence>
<evidence type="ECO:0000259" key="9">
    <source>
        <dbReference type="PROSITE" id="PS50059"/>
    </source>
</evidence>
<dbReference type="Gene3D" id="3.10.50.40">
    <property type="match status" value="2"/>
</dbReference>
<keyword evidence="6 7" id="KW-0413">Isomerase</keyword>
<evidence type="ECO:0000256" key="7">
    <source>
        <dbReference type="PROSITE-ProRule" id="PRU00277"/>
    </source>
</evidence>
<feature type="domain" description="PPIase FKBP-type" evidence="9">
    <location>
        <begin position="33"/>
        <end position="121"/>
    </location>
</feature>
<dbReference type="PROSITE" id="PS50059">
    <property type="entry name" value="FKBP_PPIASE"/>
    <property type="match status" value="2"/>
</dbReference>
<keyword evidence="5 7" id="KW-0697">Rotamase</keyword>
<dbReference type="SMR" id="A0A0M3QT55"/>
<dbReference type="Pfam" id="PF00254">
    <property type="entry name" value="FKBP_C"/>
    <property type="match status" value="2"/>
</dbReference>
<feature type="repeat" description="TPR" evidence="8">
    <location>
        <begin position="253"/>
        <end position="286"/>
    </location>
</feature>
<dbReference type="SUPFAM" id="SSF54534">
    <property type="entry name" value="FKBP-like"/>
    <property type="match status" value="2"/>
</dbReference>
<dbReference type="FunFam" id="3.10.50.40:FF:000013">
    <property type="entry name" value="Peptidylprolyl isomerase"/>
    <property type="match status" value="1"/>
</dbReference>
<dbReference type="Pfam" id="PF00515">
    <property type="entry name" value="TPR_1"/>
    <property type="match status" value="1"/>
</dbReference>
<dbReference type="OMA" id="FGAEGNE"/>
<evidence type="ECO:0000256" key="5">
    <source>
        <dbReference type="ARBA" id="ARBA00023110"/>
    </source>
</evidence>
<dbReference type="Gene3D" id="1.25.40.10">
    <property type="entry name" value="Tetratricopeptide repeat domain"/>
    <property type="match status" value="1"/>
</dbReference>
<sequence length="441" mass="48919">MPEETKKIDLSGDGGVLKEILKEGTGEETPNNGCKVSLHYTGRLVDGTEFDSSVGRNEPFEFELGKGRVIKAFDMGVATMKLGERCFLTCAPNYAYGAAGSPPSIPPDSTLIFELEMLGWKGEDLSPNQDGCIERIILQPSDKKRTPSDGAFVKAHISGTFDSNVFEERDVEFDYGEGSAAGIVEGLELAMEKMNIGETSKIKIQSKYAFGAKGNEAFKIPPNASVEYTVKLIDCGKGLEEWKLSDDERVAEAKVYKEKGTNYFKKENYSLAIKMYNKCKDLLPSTADNDSDEIKALKVATHSNIALCHQKSNDHFEAKQECNAVLELDANNVKALYRRGQCNMTINELDDALEDFQKVIQLEPGNKAAANHVVICKQKIKQNKDKEKKLYANMFTKLAAGNKDTEPPCENDVLEQCGEWSEEDAKREADLTLERDNIIMI</sequence>
<dbReference type="EMBL" id="CP012523">
    <property type="protein sequence ID" value="ALC38323.1"/>
    <property type="molecule type" value="Genomic_DNA"/>
</dbReference>
<dbReference type="PANTHER" id="PTHR46512:SF9">
    <property type="entry name" value="PEPTIDYLPROLYL ISOMERASE"/>
    <property type="match status" value="1"/>
</dbReference>
<reference evidence="10 11" key="1">
    <citation type="submission" date="2015-08" db="EMBL/GenBank/DDBJ databases">
        <title>Ancestral chromatin configuration constrains chromatin evolution on differentiating sex chromosomes in Drosophila.</title>
        <authorList>
            <person name="Zhou Q."/>
            <person name="Bachtrog D."/>
        </authorList>
    </citation>
    <scope>NUCLEOTIDE SEQUENCE [LARGE SCALE GENOMIC DNA]</scope>
    <source>
        <tissue evidence="10">Whole larvae</tissue>
    </source>
</reference>
<keyword evidence="4 8" id="KW-0802">TPR repeat</keyword>
<proteinExistence type="predicted"/>
<protein>
    <recommendedName>
        <fullName evidence="2 7">peptidylprolyl isomerase</fullName>
        <ecNumber evidence="2 7">5.2.1.8</ecNumber>
    </recommendedName>
</protein>
<dbReference type="InterPro" id="IPR050754">
    <property type="entry name" value="FKBP4/5/8-like"/>
</dbReference>
<gene>
    <name evidence="10" type="ORF">Dbus_chr2Lg408</name>
</gene>
<evidence type="ECO:0000313" key="11">
    <source>
        <dbReference type="Proteomes" id="UP000494163"/>
    </source>
</evidence>
<keyword evidence="11" id="KW-1185">Reference proteome</keyword>
<accession>A0A0M3QT55</accession>
<evidence type="ECO:0000313" key="10">
    <source>
        <dbReference type="EMBL" id="ALC38323.1"/>
    </source>
</evidence>
<dbReference type="PANTHER" id="PTHR46512">
    <property type="entry name" value="PEPTIDYLPROLYL ISOMERASE"/>
    <property type="match status" value="1"/>
</dbReference>
<dbReference type="Proteomes" id="UP000494163">
    <property type="component" value="Chromosome 2L"/>
</dbReference>
<feature type="domain" description="PPIase FKBP-type" evidence="9">
    <location>
        <begin position="150"/>
        <end position="236"/>
    </location>
</feature>
<evidence type="ECO:0000256" key="2">
    <source>
        <dbReference type="ARBA" id="ARBA00013194"/>
    </source>
</evidence>
<dbReference type="FunFam" id="3.10.50.40:FF:000006">
    <property type="entry name" value="Peptidyl-prolyl cis-trans isomerase"/>
    <property type="match status" value="1"/>
</dbReference>
<name>A0A0M3QT55_DROBS</name>
<dbReference type="STRING" id="30019.A0A0M3QT55"/>
<evidence type="ECO:0000256" key="4">
    <source>
        <dbReference type="ARBA" id="ARBA00022803"/>
    </source>
</evidence>
<comment type="catalytic activity">
    <reaction evidence="1 7">
        <text>[protein]-peptidylproline (omega=180) = [protein]-peptidylproline (omega=0)</text>
        <dbReference type="Rhea" id="RHEA:16237"/>
        <dbReference type="Rhea" id="RHEA-COMP:10747"/>
        <dbReference type="Rhea" id="RHEA-COMP:10748"/>
        <dbReference type="ChEBI" id="CHEBI:83833"/>
        <dbReference type="ChEBI" id="CHEBI:83834"/>
        <dbReference type="EC" id="5.2.1.8"/>
    </reaction>
</comment>
<feature type="repeat" description="TPR" evidence="8">
    <location>
        <begin position="333"/>
        <end position="366"/>
    </location>
</feature>
<dbReference type="InterPro" id="IPR019734">
    <property type="entry name" value="TPR_rpt"/>
</dbReference>
<evidence type="ECO:0000256" key="3">
    <source>
        <dbReference type="ARBA" id="ARBA00022737"/>
    </source>
</evidence>
<organism evidence="10 11">
    <name type="scientific">Drosophila busckii</name>
    <name type="common">Fruit fly</name>
    <dbReference type="NCBI Taxonomy" id="30019"/>
    <lineage>
        <taxon>Eukaryota</taxon>
        <taxon>Metazoa</taxon>
        <taxon>Ecdysozoa</taxon>
        <taxon>Arthropoda</taxon>
        <taxon>Hexapoda</taxon>
        <taxon>Insecta</taxon>
        <taxon>Pterygota</taxon>
        <taxon>Neoptera</taxon>
        <taxon>Endopterygota</taxon>
        <taxon>Diptera</taxon>
        <taxon>Brachycera</taxon>
        <taxon>Muscomorpha</taxon>
        <taxon>Ephydroidea</taxon>
        <taxon>Drosophilidae</taxon>
        <taxon>Drosophila</taxon>
    </lineage>
</organism>
<dbReference type="GO" id="GO:0003755">
    <property type="term" value="F:peptidyl-prolyl cis-trans isomerase activity"/>
    <property type="evidence" value="ECO:0007669"/>
    <property type="project" value="UniProtKB-KW"/>
</dbReference>
<dbReference type="SMART" id="SM00028">
    <property type="entry name" value="TPR"/>
    <property type="match status" value="3"/>
</dbReference>
<dbReference type="AlphaFoldDB" id="A0A0M3QT55"/>
<evidence type="ECO:0000256" key="1">
    <source>
        <dbReference type="ARBA" id="ARBA00000971"/>
    </source>
</evidence>
<dbReference type="OrthoDB" id="433738at2759"/>
<dbReference type="EC" id="5.2.1.8" evidence="2 7"/>
<dbReference type="FunFam" id="1.25.40.10:FF:000008">
    <property type="entry name" value="Peptidylprolyl isomerase"/>
    <property type="match status" value="1"/>
</dbReference>
<keyword evidence="3" id="KW-0677">Repeat</keyword>
<evidence type="ECO:0000256" key="6">
    <source>
        <dbReference type="ARBA" id="ARBA00023235"/>
    </source>
</evidence>
<dbReference type="InterPro" id="IPR001179">
    <property type="entry name" value="PPIase_FKBP_dom"/>
</dbReference>